<dbReference type="Proteomes" id="UP000298615">
    <property type="component" value="Chromosome"/>
</dbReference>
<dbReference type="GO" id="GO:0046677">
    <property type="term" value="P:response to antibiotic"/>
    <property type="evidence" value="ECO:0007669"/>
    <property type="project" value="UniProtKB-KW"/>
</dbReference>
<dbReference type="GO" id="GO:0046353">
    <property type="term" value="F:aminoglycoside 3-N-acetyltransferase activity"/>
    <property type="evidence" value="ECO:0007669"/>
    <property type="project" value="UniProtKB-EC"/>
</dbReference>
<evidence type="ECO:0000256" key="3">
    <source>
        <dbReference type="ARBA" id="ARBA00023315"/>
    </source>
</evidence>
<evidence type="ECO:0000256" key="2">
    <source>
        <dbReference type="ARBA" id="ARBA00022679"/>
    </source>
</evidence>
<dbReference type="RefSeq" id="WP_136952569.1">
    <property type="nucleotide sequence ID" value="NZ_CP039712.1"/>
</dbReference>
<organism evidence="5 6">
    <name type="scientific">Vagococcus zengguangii</name>
    <dbReference type="NCBI Taxonomy" id="2571750"/>
    <lineage>
        <taxon>Bacteria</taxon>
        <taxon>Bacillati</taxon>
        <taxon>Bacillota</taxon>
        <taxon>Bacilli</taxon>
        <taxon>Lactobacillales</taxon>
        <taxon>Enterococcaceae</taxon>
        <taxon>Vagococcus</taxon>
    </lineage>
</organism>
<dbReference type="OrthoDB" id="7330654at2"/>
<keyword evidence="6" id="KW-1185">Reference proteome</keyword>
<name>A0A4D7CS71_9ENTE</name>
<evidence type="ECO:0000256" key="4">
    <source>
        <dbReference type="RuleBase" id="RU365031"/>
    </source>
</evidence>
<dbReference type="SUPFAM" id="SSF110710">
    <property type="entry name" value="TTHA0583/YokD-like"/>
    <property type="match status" value="1"/>
</dbReference>
<keyword evidence="3 4" id="KW-0012">Acyltransferase</keyword>
<accession>A0A4D7CS71</accession>
<keyword evidence="4" id="KW-0046">Antibiotic resistance</keyword>
<keyword evidence="2 4" id="KW-0808">Transferase</keyword>
<dbReference type="EC" id="2.3.1.-" evidence="4"/>
<dbReference type="InterPro" id="IPR028345">
    <property type="entry name" value="Antibiotic_NAT-like"/>
</dbReference>
<sequence length="251" mass="28838">MRYQQLVKDLSQLGIKKSDIIVVHSSFNAIRGKNNSQITPLDVIKALQCTVSEGTLMIPTLSYESVRPEEPIFNLNETPACIGIIPETMRHVPNTFRSLHPTHSVTIWGKDAEKIAQQHQYDFSPVGANSPFREVKRRQGKIVMLGAPLARNTSLHGVEEMIQPDYLFRKHGTFRYDVILPDKTITIDSLRHDFSQHTQRYDRVLDLLSPDEYQYGKVIDADCYVMEAEAVWEKALAKLKEDIYYFVDKKE</sequence>
<gene>
    <name evidence="5" type="ORF">FA707_01515</name>
</gene>
<evidence type="ECO:0000313" key="6">
    <source>
        <dbReference type="Proteomes" id="UP000298615"/>
    </source>
</evidence>
<evidence type="ECO:0000256" key="1">
    <source>
        <dbReference type="ARBA" id="ARBA00006383"/>
    </source>
</evidence>
<comment type="catalytic activity">
    <reaction evidence="4">
        <text>a 2-deoxystreptamine antibiotic + acetyl-CoA = an N(3)-acetyl-2-deoxystreptamine antibiotic + CoA + H(+)</text>
        <dbReference type="Rhea" id="RHEA:12665"/>
        <dbReference type="ChEBI" id="CHEBI:15378"/>
        <dbReference type="ChEBI" id="CHEBI:57287"/>
        <dbReference type="ChEBI" id="CHEBI:57288"/>
        <dbReference type="ChEBI" id="CHEBI:57921"/>
        <dbReference type="ChEBI" id="CHEBI:77452"/>
        <dbReference type="EC" id="2.3.1.81"/>
    </reaction>
</comment>
<dbReference type="Pfam" id="PF02522">
    <property type="entry name" value="Antibiotic_NAT"/>
    <property type="match status" value="1"/>
</dbReference>
<reference evidence="5 6" key="1">
    <citation type="submission" date="2019-04" db="EMBL/GenBank/DDBJ databases">
        <title>Vagococcus sp. nov., isolated from faeces of yaks (Bos grunniens).</title>
        <authorList>
            <person name="Ge Y."/>
        </authorList>
    </citation>
    <scope>NUCLEOTIDE SEQUENCE [LARGE SCALE GENOMIC DNA]</scope>
    <source>
        <strain evidence="5 6">MN-17</strain>
    </source>
</reference>
<dbReference type="PANTHER" id="PTHR11104:SF0">
    <property type="entry name" value="SPBETA PROPHAGE-DERIVED AMINOGLYCOSIDE N(3')-ACETYLTRANSFERASE-LIKE PROTEIN YOKD"/>
    <property type="match status" value="1"/>
</dbReference>
<dbReference type="AlphaFoldDB" id="A0A4D7CS71"/>
<proteinExistence type="inferred from homology"/>
<dbReference type="EMBL" id="CP039712">
    <property type="protein sequence ID" value="QCI85724.1"/>
    <property type="molecule type" value="Genomic_DNA"/>
</dbReference>
<dbReference type="InterPro" id="IPR003679">
    <property type="entry name" value="Amioglycoside_AcTrfase"/>
</dbReference>
<comment type="similarity">
    <text evidence="1 4">Belongs to the antibiotic N-acetyltransferase family.</text>
</comment>
<evidence type="ECO:0000313" key="5">
    <source>
        <dbReference type="EMBL" id="QCI85724.1"/>
    </source>
</evidence>
<dbReference type="PANTHER" id="PTHR11104">
    <property type="entry name" value="AMINOGLYCOSIDE N3-ACETYLTRANSFERASE"/>
    <property type="match status" value="1"/>
</dbReference>
<dbReference type="KEGG" id="vao:FA707_01515"/>
<protein>
    <recommendedName>
        <fullName evidence="4">Aminoglycoside N(3)-acetyltransferase</fullName>
        <ecNumber evidence="4">2.3.1.-</ecNumber>
    </recommendedName>
</protein>